<protein>
    <recommendedName>
        <fullName evidence="2">Sulfatase-modifying factor enzyme-like domain-containing protein</fullName>
    </recommendedName>
</protein>
<dbReference type="Proteomes" id="UP000270673">
    <property type="component" value="Chromosome"/>
</dbReference>
<evidence type="ECO:0000259" key="2">
    <source>
        <dbReference type="Pfam" id="PF03781"/>
    </source>
</evidence>
<evidence type="ECO:0000313" key="3">
    <source>
        <dbReference type="EMBL" id="AZS28665.1"/>
    </source>
</evidence>
<organism evidence="3 4">
    <name type="scientific">Butyricimonas faecalis</name>
    <dbReference type="NCBI Taxonomy" id="2093856"/>
    <lineage>
        <taxon>Bacteria</taxon>
        <taxon>Pseudomonadati</taxon>
        <taxon>Bacteroidota</taxon>
        <taxon>Bacteroidia</taxon>
        <taxon>Bacteroidales</taxon>
        <taxon>Odoribacteraceae</taxon>
        <taxon>Butyricimonas</taxon>
    </lineage>
</organism>
<gene>
    <name evidence="3" type="ORF">D8S85_03260</name>
</gene>
<reference evidence="3 4" key="1">
    <citation type="submission" date="2018-10" db="EMBL/GenBank/DDBJ databases">
        <title>Butyricimonas faecalis sp. nov., isolated from human faeces and emended description of the genus Butyricimonas.</title>
        <authorList>
            <person name="Le Roy T."/>
            <person name="Van der Smissen P."/>
            <person name="Paquot A."/>
            <person name="Delzenne N."/>
            <person name="Muccioli G."/>
            <person name="Collet J.-F."/>
            <person name="Cani P.D."/>
        </authorList>
    </citation>
    <scope>NUCLEOTIDE SEQUENCE [LARGE SCALE GENOMIC DNA]</scope>
    <source>
        <strain evidence="3 4">H184</strain>
    </source>
</reference>
<dbReference type="Pfam" id="PF03781">
    <property type="entry name" value="FGE-sulfatase"/>
    <property type="match status" value="1"/>
</dbReference>
<name>A0A3S9VQ85_9BACT</name>
<dbReference type="Gene3D" id="2.60.40.2620">
    <property type="entry name" value="Fimbrillin-like"/>
    <property type="match status" value="1"/>
</dbReference>
<dbReference type="InterPro" id="IPR051043">
    <property type="entry name" value="Sulfatase_Mod_Factor_Kinase"/>
</dbReference>
<dbReference type="GO" id="GO:0120147">
    <property type="term" value="F:formylglycine-generating oxidase activity"/>
    <property type="evidence" value="ECO:0007669"/>
    <property type="project" value="TreeGrafter"/>
</dbReference>
<feature type="domain" description="Sulfatase-modifying factor enzyme-like" evidence="2">
    <location>
        <begin position="350"/>
        <end position="648"/>
    </location>
</feature>
<dbReference type="Gene3D" id="3.90.1580.10">
    <property type="entry name" value="paralog of FGE (formylglycine-generating enzyme)"/>
    <property type="match status" value="1"/>
</dbReference>
<dbReference type="CDD" id="cd13121">
    <property type="entry name" value="BF2867_like_C"/>
    <property type="match status" value="1"/>
</dbReference>
<dbReference type="KEGG" id="buy:D8S85_03260"/>
<proteinExistence type="predicted"/>
<dbReference type="PANTHER" id="PTHR23150">
    <property type="entry name" value="SULFATASE MODIFYING FACTOR 1, 2"/>
    <property type="match status" value="1"/>
</dbReference>
<feature type="compositionally biased region" description="Polar residues" evidence="1">
    <location>
        <begin position="366"/>
        <end position="392"/>
    </location>
</feature>
<evidence type="ECO:0000256" key="1">
    <source>
        <dbReference type="SAM" id="MobiDB-lite"/>
    </source>
</evidence>
<keyword evidence="4" id="KW-1185">Reference proteome</keyword>
<dbReference type="InterPro" id="IPR016187">
    <property type="entry name" value="CTDL_fold"/>
</dbReference>
<evidence type="ECO:0000313" key="4">
    <source>
        <dbReference type="Proteomes" id="UP000270673"/>
    </source>
</evidence>
<feature type="region of interest" description="Disordered" evidence="1">
    <location>
        <begin position="366"/>
        <end position="393"/>
    </location>
</feature>
<dbReference type="AlphaFoldDB" id="A0A3S9VQ85"/>
<dbReference type="Pfam" id="PF13149">
    <property type="entry name" value="Mfa_like_1"/>
    <property type="match status" value="1"/>
</dbReference>
<accession>A0A3S9VQ85</accession>
<dbReference type="InterPro" id="IPR025049">
    <property type="entry name" value="Mfa-like_1"/>
</dbReference>
<dbReference type="InterPro" id="IPR005532">
    <property type="entry name" value="SUMF_dom"/>
</dbReference>
<dbReference type="InterPro" id="IPR042095">
    <property type="entry name" value="SUMF_sf"/>
</dbReference>
<dbReference type="CDD" id="cd13120">
    <property type="entry name" value="BF2867_like_N"/>
    <property type="match status" value="1"/>
</dbReference>
<dbReference type="InterPro" id="IPR042278">
    <property type="entry name" value="Mfa-like_1_N"/>
</dbReference>
<sequence length="651" mass="69736">MYMTKETIRQWRRGIGIPAVALILCAALFVGCSRDDGQEPDGGDPVALSFTAAVDGVAFAQGGTSAGLRGTSDAFTTRTTAGGDEWVQDDKVGIFMLDAGRNLPGITGAENRKFKVSDITTGALTLDDGGAEIYYPQSGNVDFIAYYPYGTTGTGAGEITADYKYNVCVVDQSDPAVIDILYAKKTDVAKSKAAVNLEFSHAMSKITLNVKAGNGLTSADISGLAASTIAFGGMPVTAELALQDGTPTTGTNLARTFSPLKAETVSATYDATFSAILVPQAADTYNGRTVVFTVGGQSYTWAIPAAEKFEAGNHYVYPLTVQKSGIVVAGSPTIIDWTVNDNNTGTAIKLPEMVLIPKGTFLMGSSDGSNLDNTNNSGLNTTPTEPNRGTNETQHRVTLTKDFYITKYAITNSQYVEFLNAKGIQGEMLKHPNIPGAGGNMIGGEYNGEHLVYEGNTNQWGVKWNTDKWIPQPGYEDHPVVWVTWYGAKAYAEWVGGSLPTEAQWEYACRGDKGSLPFGVGDGYKLDNTLANFDWKYSWSWDGSSLIADIMDTGTFPGVTQAVGSYSPNSYGLYNMHGNVLEWCLDNSDGVPADYGGTSVIDPTGPSTGDNRMLRGGNFGLDAQYCRSAFRFNDRHDHATNHYGFRVVVVP</sequence>
<dbReference type="SUPFAM" id="SSF56436">
    <property type="entry name" value="C-type lectin-like"/>
    <property type="match status" value="1"/>
</dbReference>
<dbReference type="EMBL" id="CP032819">
    <property type="protein sequence ID" value="AZS28665.1"/>
    <property type="molecule type" value="Genomic_DNA"/>
</dbReference>
<dbReference type="Gene3D" id="2.60.40.2630">
    <property type="match status" value="1"/>
</dbReference>
<dbReference type="PROSITE" id="PS51257">
    <property type="entry name" value="PROKAR_LIPOPROTEIN"/>
    <property type="match status" value="1"/>
</dbReference>
<dbReference type="PANTHER" id="PTHR23150:SF19">
    <property type="entry name" value="FORMYLGLYCINE-GENERATING ENZYME"/>
    <property type="match status" value="1"/>
</dbReference>